<name>A0A8S9MP17_BRACR</name>
<evidence type="ECO:0000313" key="1">
    <source>
        <dbReference type="EMBL" id="KAF2618843.1"/>
    </source>
</evidence>
<organism evidence="1 2">
    <name type="scientific">Brassica cretica</name>
    <name type="common">Mustard</name>
    <dbReference type="NCBI Taxonomy" id="69181"/>
    <lineage>
        <taxon>Eukaryota</taxon>
        <taxon>Viridiplantae</taxon>
        <taxon>Streptophyta</taxon>
        <taxon>Embryophyta</taxon>
        <taxon>Tracheophyta</taxon>
        <taxon>Spermatophyta</taxon>
        <taxon>Magnoliopsida</taxon>
        <taxon>eudicotyledons</taxon>
        <taxon>Gunneridae</taxon>
        <taxon>Pentapetalae</taxon>
        <taxon>rosids</taxon>
        <taxon>malvids</taxon>
        <taxon>Brassicales</taxon>
        <taxon>Brassicaceae</taxon>
        <taxon>Brassiceae</taxon>
        <taxon>Brassica</taxon>
    </lineage>
</organism>
<reference evidence="1" key="1">
    <citation type="submission" date="2019-12" db="EMBL/GenBank/DDBJ databases">
        <title>Genome sequencing and annotation of Brassica cretica.</title>
        <authorList>
            <person name="Studholme D.J."/>
            <person name="Sarris P.F."/>
        </authorList>
    </citation>
    <scope>NUCLEOTIDE SEQUENCE</scope>
    <source>
        <strain evidence="1">PFS-001/15</strain>
        <tissue evidence="1">Leaf</tissue>
    </source>
</reference>
<sequence>MGKEGAVSNMGVAQRGVASTVVHTAPRKSLRRRKYNVSVPPQISTNMTASTNVFVPCKSPQT</sequence>
<dbReference type="AlphaFoldDB" id="A0A8S9MP17"/>
<gene>
    <name evidence="1" type="ORF">F2Q68_00039657</name>
</gene>
<evidence type="ECO:0000313" key="2">
    <source>
        <dbReference type="Proteomes" id="UP000712281"/>
    </source>
</evidence>
<dbReference type="Proteomes" id="UP000712281">
    <property type="component" value="Unassembled WGS sequence"/>
</dbReference>
<dbReference type="EMBL" id="QGKW02000007">
    <property type="protein sequence ID" value="KAF2618843.1"/>
    <property type="molecule type" value="Genomic_DNA"/>
</dbReference>
<protein>
    <submittedName>
        <fullName evidence="1">Uncharacterized protein</fullName>
    </submittedName>
</protein>
<proteinExistence type="predicted"/>
<comment type="caution">
    <text evidence="1">The sequence shown here is derived from an EMBL/GenBank/DDBJ whole genome shotgun (WGS) entry which is preliminary data.</text>
</comment>
<accession>A0A8S9MP17</accession>